<reference evidence="9" key="1">
    <citation type="journal article" date="2014" name="Int. J. Syst. Evol. Microbiol.">
        <title>Complete genome sequence of Corynebacterium casei LMG S-19264T (=DSM 44701T), isolated from a smear-ripened cheese.</title>
        <authorList>
            <consortium name="US DOE Joint Genome Institute (JGI-PGF)"/>
            <person name="Walter F."/>
            <person name="Albersmeier A."/>
            <person name="Kalinowski J."/>
            <person name="Ruckert C."/>
        </authorList>
    </citation>
    <scope>NUCLEOTIDE SEQUENCE</scope>
    <source>
        <strain evidence="9">CGMCC 1.12777</strain>
    </source>
</reference>
<dbReference type="Proteomes" id="UP000656813">
    <property type="component" value="Unassembled WGS sequence"/>
</dbReference>
<dbReference type="PIRSF" id="PIRSF002741">
    <property type="entry name" value="MppA"/>
    <property type="match status" value="1"/>
</dbReference>
<dbReference type="SUPFAM" id="SSF53850">
    <property type="entry name" value="Periplasmic binding protein-like II"/>
    <property type="match status" value="1"/>
</dbReference>
<dbReference type="GO" id="GO:1904680">
    <property type="term" value="F:peptide transmembrane transporter activity"/>
    <property type="evidence" value="ECO:0007669"/>
    <property type="project" value="TreeGrafter"/>
</dbReference>
<name>A0A8J3ESG0_9BACL</name>
<dbReference type="PROSITE" id="PS51257">
    <property type="entry name" value="PROKAR_LIPOPROTEIN"/>
    <property type="match status" value="1"/>
</dbReference>
<dbReference type="GO" id="GO:0015833">
    <property type="term" value="P:peptide transport"/>
    <property type="evidence" value="ECO:0007669"/>
    <property type="project" value="UniProtKB-KW"/>
</dbReference>
<feature type="chain" id="PRO_5035278318" evidence="7">
    <location>
        <begin position="23"/>
        <end position="563"/>
    </location>
</feature>
<dbReference type="PANTHER" id="PTHR30290">
    <property type="entry name" value="PERIPLASMIC BINDING COMPONENT OF ABC TRANSPORTER"/>
    <property type="match status" value="1"/>
</dbReference>
<evidence type="ECO:0000259" key="8">
    <source>
        <dbReference type="Pfam" id="PF00496"/>
    </source>
</evidence>
<dbReference type="RefSeq" id="WP_188499325.1">
    <property type="nucleotide sequence ID" value="NZ_BMFV01000056.1"/>
</dbReference>
<evidence type="ECO:0000313" key="9">
    <source>
        <dbReference type="EMBL" id="GGH88737.1"/>
    </source>
</evidence>
<evidence type="ECO:0000256" key="1">
    <source>
        <dbReference type="ARBA" id="ARBA00004193"/>
    </source>
</evidence>
<evidence type="ECO:0000256" key="3">
    <source>
        <dbReference type="ARBA" id="ARBA00022448"/>
    </source>
</evidence>
<keyword evidence="5" id="KW-0653">Protein transport</keyword>
<dbReference type="Gene3D" id="3.90.76.10">
    <property type="entry name" value="Dipeptide-binding Protein, Domain 1"/>
    <property type="match status" value="1"/>
</dbReference>
<dbReference type="PANTHER" id="PTHR30290:SF10">
    <property type="entry name" value="PERIPLASMIC OLIGOPEPTIDE-BINDING PROTEIN-RELATED"/>
    <property type="match status" value="1"/>
</dbReference>
<accession>A0A8J3ESG0</accession>
<dbReference type="InterPro" id="IPR030678">
    <property type="entry name" value="Peptide/Ni-bd"/>
</dbReference>
<sequence length="563" mass="63528">MRGKAKWSVLVAIMLVMSMFLAACSGGGKDDSASGDKKSGDGKQELADKQEITMATSQDIPTLDSSKATDATSFDQIQRIHSGLYTYYNNKAVPDLSDGEPKVSEDGKTYTFTIRDDANWSNGDPVTAADFVYAWRRLTDPKTKSQYNYIVPTAHIKNADKIEDPDSDLYGKTDQLGVKAIDDKTLEVTLDKATPYFTSMMAFASFYPLNQKFVESQGKQYALGPDHILSNGAYKLTSWKTGESWTLEKNPDYWDAKNITIDKATINVVKDLSTRVNMYNTDEISTVGLSQDFIDEYKDSPEYNEFLDTSVGYLKLNENKVPAFKNPKVRKAIAMIIDEQGYIDQIRKDASVPAQYWVPKDFVSGPDGKDFHETAPASYFKYDPDEAKKLWAEAKKELGQDKFTWEYMTTDEPQTKTVAEYFANQIEQLDGVTIKINQQPWNNYLDRDTKGDYEIGGGAAWGPDYQDPMTFLDLWTSTNPNNTMGYKNTEYDKLIKEADNLGTDPQKRWDKLVQAEKVLMDDMAIIPQFQVGGAQLIKPYVKGLVHQSMGIATDFRHAKVYKH</sequence>
<dbReference type="GO" id="GO:0030288">
    <property type="term" value="C:outer membrane-bounded periplasmic space"/>
    <property type="evidence" value="ECO:0007669"/>
    <property type="project" value="UniProtKB-ARBA"/>
</dbReference>
<dbReference type="InterPro" id="IPR039424">
    <property type="entry name" value="SBP_5"/>
</dbReference>
<dbReference type="InterPro" id="IPR000914">
    <property type="entry name" value="SBP_5_dom"/>
</dbReference>
<evidence type="ECO:0000313" key="10">
    <source>
        <dbReference type="Proteomes" id="UP000656813"/>
    </source>
</evidence>
<dbReference type="GO" id="GO:0043190">
    <property type="term" value="C:ATP-binding cassette (ABC) transporter complex"/>
    <property type="evidence" value="ECO:0007669"/>
    <property type="project" value="InterPro"/>
</dbReference>
<comment type="similarity">
    <text evidence="2">Belongs to the bacterial solute-binding protein 5 family.</text>
</comment>
<dbReference type="CDD" id="cd08504">
    <property type="entry name" value="PBP2_OppA"/>
    <property type="match status" value="1"/>
</dbReference>
<protein>
    <submittedName>
        <fullName evidence="9">Peptide ABC transporter substrate-binding protein</fullName>
    </submittedName>
</protein>
<feature type="signal peptide" evidence="7">
    <location>
        <begin position="1"/>
        <end position="22"/>
    </location>
</feature>
<evidence type="ECO:0000256" key="7">
    <source>
        <dbReference type="SAM" id="SignalP"/>
    </source>
</evidence>
<gene>
    <name evidence="9" type="ORF">GCM10007096_41750</name>
</gene>
<evidence type="ECO:0000256" key="5">
    <source>
        <dbReference type="ARBA" id="ARBA00022856"/>
    </source>
</evidence>
<dbReference type="InterPro" id="IPR023765">
    <property type="entry name" value="SBP_5_CS"/>
</dbReference>
<comment type="caution">
    <text evidence="9">The sequence shown here is derived from an EMBL/GenBank/DDBJ whole genome shotgun (WGS) entry which is preliminary data.</text>
</comment>
<keyword evidence="3" id="KW-0813">Transport</keyword>
<evidence type="ECO:0000256" key="4">
    <source>
        <dbReference type="ARBA" id="ARBA00022729"/>
    </source>
</evidence>
<dbReference type="EMBL" id="BMFV01000056">
    <property type="protein sequence ID" value="GGH88737.1"/>
    <property type="molecule type" value="Genomic_DNA"/>
</dbReference>
<keyword evidence="5" id="KW-0571">Peptide transport</keyword>
<keyword evidence="4 7" id="KW-0732">Signal</keyword>
<dbReference type="AlphaFoldDB" id="A0A8J3ESG0"/>
<keyword evidence="10" id="KW-1185">Reference proteome</keyword>
<dbReference type="Gene3D" id="3.40.190.10">
    <property type="entry name" value="Periplasmic binding protein-like II"/>
    <property type="match status" value="1"/>
</dbReference>
<dbReference type="FunFam" id="3.90.76.10:FF:000001">
    <property type="entry name" value="Oligopeptide ABC transporter substrate-binding protein"/>
    <property type="match status" value="1"/>
</dbReference>
<organism evidence="9 10">
    <name type="scientific">Pullulanibacillus pueri</name>
    <dbReference type="NCBI Taxonomy" id="1437324"/>
    <lineage>
        <taxon>Bacteria</taxon>
        <taxon>Bacillati</taxon>
        <taxon>Bacillota</taxon>
        <taxon>Bacilli</taxon>
        <taxon>Bacillales</taxon>
        <taxon>Sporolactobacillaceae</taxon>
        <taxon>Pullulanibacillus</taxon>
    </lineage>
</organism>
<dbReference type="Gene3D" id="3.10.105.10">
    <property type="entry name" value="Dipeptide-binding Protein, Domain 3"/>
    <property type="match status" value="1"/>
</dbReference>
<dbReference type="PROSITE" id="PS01040">
    <property type="entry name" value="SBP_BACTERIAL_5"/>
    <property type="match status" value="1"/>
</dbReference>
<proteinExistence type="inferred from homology"/>
<reference evidence="9" key="2">
    <citation type="submission" date="2020-09" db="EMBL/GenBank/DDBJ databases">
        <authorList>
            <person name="Sun Q."/>
            <person name="Zhou Y."/>
        </authorList>
    </citation>
    <scope>NUCLEOTIDE SEQUENCE</scope>
    <source>
        <strain evidence="9">CGMCC 1.12777</strain>
    </source>
</reference>
<dbReference type="Pfam" id="PF00496">
    <property type="entry name" value="SBP_bac_5"/>
    <property type="match status" value="1"/>
</dbReference>
<feature type="region of interest" description="Disordered" evidence="6">
    <location>
        <begin position="28"/>
        <end position="67"/>
    </location>
</feature>
<comment type="subcellular location">
    <subcellularLocation>
        <location evidence="1">Cell membrane</location>
        <topology evidence="1">Lipid-anchor</topology>
    </subcellularLocation>
</comment>
<evidence type="ECO:0000256" key="2">
    <source>
        <dbReference type="ARBA" id="ARBA00005695"/>
    </source>
</evidence>
<feature type="domain" description="Solute-binding protein family 5" evidence="8">
    <location>
        <begin position="92"/>
        <end position="482"/>
    </location>
</feature>
<evidence type="ECO:0000256" key="6">
    <source>
        <dbReference type="SAM" id="MobiDB-lite"/>
    </source>
</evidence>
<dbReference type="FunFam" id="3.10.105.10:FF:000001">
    <property type="entry name" value="Oligopeptide ABC transporter, oligopeptide-binding protein"/>
    <property type="match status" value="1"/>
</dbReference>
<feature type="compositionally biased region" description="Polar residues" evidence="6">
    <location>
        <begin position="53"/>
        <end position="67"/>
    </location>
</feature>
<feature type="compositionally biased region" description="Basic and acidic residues" evidence="6">
    <location>
        <begin position="28"/>
        <end position="51"/>
    </location>
</feature>